<comment type="caution">
    <text evidence="1">The sequence shown here is derived from an EMBL/GenBank/DDBJ whole genome shotgun (WGS) entry which is preliminary data.</text>
</comment>
<gene>
    <name evidence="1" type="ORF">E0L21_24750</name>
</gene>
<dbReference type="EMBL" id="SJOP01000077">
    <property type="protein sequence ID" value="TCB93357.1"/>
    <property type="molecule type" value="Genomic_DNA"/>
</dbReference>
<feature type="non-terminal residue" evidence="1">
    <location>
        <position position="1"/>
    </location>
</feature>
<protein>
    <submittedName>
        <fullName evidence="1">ShlB/FhaC/HecB family hemolysin secretion/activation protein</fullName>
    </submittedName>
</protein>
<reference evidence="1 2" key="1">
    <citation type="submission" date="2019-02" db="EMBL/GenBank/DDBJ databases">
        <title>The draft genome of Kosakonia quasisacchari strain WCHKQ120001.</title>
        <authorList>
            <person name="Wang C."/>
            <person name="Feng Y."/>
            <person name="Zong Z."/>
        </authorList>
    </citation>
    <scope>NUCLEOTIDE SEQUENCE [LARGE SCALE GENOMIC DNA]</scope>
    <source>
        <strain evidence="1 2">WCHKQ120001</strain>
    </source>
</reference>
<name>A0A4R0GAF0_9ENTR</name>
<evidence type="ECO:0000313" key="2">
    <source>
        <dbReference type="Proteomes" id="UP000291793"/>
    </source>
</evidence>
<evidence type="ECO:0000313" key="1">
    <source>
        <dbReference type="EMBL" id="TCB93357.1"/>
    </source>
</evidence>
<dbReference type="AlphaFoldDB" id="A0A4R0GAF0"/>
<accession>A0A4R0GAF0</accession>
<keyword evidence="2" id="KW-1185">Reference proteome</keyword>
<proteinExistence type="predicted"/>
<dbReference type="Proteomes" id="UP000291793">
    <property type="component" value="Unassembled WGS sequence"/>
</dbReference>
<sequence>LGQISATAALDGGWLEKDRLDRYAAGTLWGTSAGLGSAGRWFASQVSVGTPLRYPDWLGPDHLTFNWRVAVTF</sequence>
<organism evidence="1 2">
    <name type="scientific">Kosakonia quasisacchari</name>
    <dbReference type="NCBI Taxonomy" id="2529380"/>
    <lineage>
        <taxon>Bacteria</taxon>
        <taxon>Pseudomonadati</taxon>
        <taxon>Pseudomonadota</taxon>
        <taxon>Gammaproteobacteria</taxon>
        <taxon>Enterobacterales</taxon>
        <taxon>Enterobacteriaceae</taxon>
        <taxon>Kosakonia</taxon>
    </lineage>
</organism>